<accession>A0A3E3DE51</accession>
<comment type="caution">
    <text evidence="1">The sequence shown here is derived from an EMBL/GenBank/DDBJ whole genome shotgun (WGS) entry which is preliminary data.</text>
</comment>
<dbReference type="AlphaFoldDB" id="A0A3E3DE51"/>
<gene>
    <name evidence="1" type="ORF">DWX31_26915</name>
</gene>
<organism evidence="1 2">
    <name type="scientific">Hungatella hathewayi</name>
    <dbReference type="NCBI Taxonomy" id="154046"/>
    <lineage>
        <taxon>Bacteria</taxon>
        <taxon>Bacillati</taxon>
        <taxon>Bacillota</taxon>
        <taxon>Clostridia</taxon>
        <taxon>Lachnospirales</taxon>
        <taxon>Lachnospiraceae</taxon>
        <taxon>Hungatella</taxon>
    </lineage>
</organism>
<sequence>MKHKAFNRDMKKEYINMNVFDALQKRFEFLLPAIPNIIIPAAWHCSRILTGLWICRKKGY</sequence>
<dbReference type="Proteomes" id="UP000261023">
    <property type="component" value="Unassembled WGS sequence"/>
</dbReference>
<proteinExistence type="predicted"/>
<protein>
    <submittedName>
        <fullName evidence="1">Uncharacterized protein</fullName>
    </submittedName>
</protein>
<reference evidence="1 2" key="1">
    <citation type="submission" date="2018-08" db="EMBL/GenBank/DDBJ databases">
        <title>A genome reference for cultivated species of the human gut microbiota.</title>
        <authorList>
            <person name="Zou Y."/>
            <person name="Xue W."/>
            <person name="Luo G."/>
        </authorList>
    </citation>
    <scope>NUCLEOTIDE SEQUENCE [LARGE SCALE GENOMIC DNA]</scope>
    <source>
        <strain evidence="1 2">AF19-13AC</strain>
    </source>
</reference>
<name>A0A3E3DE51_9FIRM</name>
<evidence type="ECO:0000313" key="2">
    <source>
        <dbReference type="Proteomes" id="UP000261023"/>
    </source>
</evidence>
<evidence type="ECO:0000313" key="1">
    <source>
        <dbReference type="EMBL" id="RGD67547.1"/>
    </source>
</evidence>
<dbReference type="EMBL" id="QTJW01000024">
    <property type="protein sequence ID" value="RGD67547.1"/>
    <property type="molecule type" value="Genomic_DNA"/>
</dbReference>